<feature type="chain" id="PRO_5012159513" evidence="1">
    <location>
        <begin position="22"/>
        <end position="819"/>
    </location>
</feature>
<dbReference type="OrthoDB" id="5477453at2"/>
<keyword evidence="1" id="KW-0732">Signal</keyword>
<accession>A0A1L0C6D8</accession>
<organism evidence="3 4">
    <name type="scientific">Moritella viscosa</name>
    <dbReference type="NCBI Taxonomy" id="80854"/>
    <lineage>
        <taxon>Bacteria</taxon>
        <taxon>Pseudomonadati</taxon>
        <taxon>Pseudomonadota</taxon>
        <taxon>Gammaproteobacteria</taxon>
        <taxon>Alteromonadales</taxon>
        <taxon>Moritellaceae</taxon>
        <taxon>Moritella</taxon>
    </lineage>
</organism>
<proteinExistence type="predicted"/>
<dbReference type="InterPro" id="IPR029058">
    <property type="entry name" value="AB_hydrolase_fold"/>
</dbReference>
<protein>
    <submittedName>
        <fullName evidence="3">Hydrolases of the alpha/beta superfamily</fullName>
    </submittedName>
</protein>
<feature type="signal peptide" evidence="1">
    <location>
        <begin position="1"/>
        <end position="21"/>
    </location>
</feature>
<evidence type="ECO:0000313" key="4">
    <source>
        <dbReference type="Proteomes" id="UP000183794"/>
    </source>
</evidence>
<dbReference type="NCBIfam" id="TIGR03502">
    <property type="entry name" value="lipase_Pla1_cef"/>
    <property type="match status" value="1"/>
</dbReference>
<dbReference type="Gene3D" id="3.40.50.1820">
    <property type="entry name" value="alpha/beta hydrolase"/>
    <property type="match status" value="1"/>
</dbReference>
<dbReference type="RefSeq" id="WP_075498071.1">
    <property type="nucleotide sequence ID" value="NZ_CAWRBC010000125.1"/>
</dbReference>
<dbReference type="Pfam" id="PF12262">
    <property type="entry name" value="Lipase_bact_N"/>
    <property type="match status" value="1"/>
</dbReference>
<dbReference type="EMBL" id="FPLD01000129">
    <property type="protein sequence ID" value="SGZ16357.1"/>
    <property type="molecule type" value="Genomic_DNA"/>
</dbReference>
<dbReference type="InterPro" id="IPR025920">
    <property type="entry name" value="Lipase_bact_N"/>
</dbReference>
<feature type="domain" description="Bacterial virulence factor lipase N-terminal" evidence="2">
    <location>
        <begin position="29"/>
        <end position="273"/>
    </location>
</feature>
<sequence>MKNKKILALAIASILGLTACGDDSTDLRIDDTIKDSLNRQSSIAFDLISTKKTVSTPTNLLMDTSDGTLNIPIDKDDDKTRANPAVAMGDTDGWSPTQPFIIKLDLPTGVTLTTDSALLHAAVKIAKVDVSRANVMSNPVALTAGVDYTVISTGTSLAVLPLKGSLEHGSDYIYAITDALVDSSGQKLGMSTSYAALKNKQIDQTGSKLEIPQKIVLQVEGLMDAYGIADYENIIYSSWFTTSSAGEALYFTKLATALTLQSISVLETANAVWPLASDPLLPNSANPNNLDLTGLYNPIIGGITPEPISDIILKSSGVDITAPGFPIPNYDIYLDSQITAYKGKIKLPSFLERDVADDKWRKTPWQSAMPSLAIIFSVLNSGSDAEKLDLGTQLGAAGIDPSNLADPAEQLKLIGQSFTLNGEQLDSERLITKYSPLPQVKVVEDVNYLLITPKTYNGNPVSATNKVPIVIYQHGITSIKENILASAGTALINGYAILAIDLPLHGERALSDGTVTTGLTPAVFMNLEYLTVARDNMRQAVADLIGLRAGITTISGYQALGTLAATHPLGYLDTTNVSFFGHSLGAMTGISLQATIDRPMPSGNDSFAIDKTVFANPGGNIPYLLINSDFFGGTIKHTILGSINTDYQTFVGTDCGALTSTECFNDYYDNEGDQETIKATFQSFAVAAQTVFDTVDPFALARDINPLRPVYLAQVKGDLVVPNSFTGTSKGAPYSPTLGTTPLIAQLGLTDIYSDNTSIKKVALLNKGGHSSAIAFNPTTDPAEYKAITDELQSHITSFLASSDGSTATTIDESLLTEE</sequence>
<dbReference type="InterPro" id="IPR020009">
    <property type="entry name" value="VolA/Pla-1/cef"/>
</dbReference>
<dbReference type="SUPFAM" id="SSF53474">
    <property type="entry name" value="alpha/beta-Hydrolases"/>
    <property type="match status" value="1"/>
</dbReference>
<evidence type="ECO:0000256" key="1">
    <source>
        <dbReference type="SAM" id="SignalP"/>
    </source>
</evidence>
<reference evidence="3 4" key="1">
    <citation type="submission" date="2016-11" db="EMBL/GenBank/DDBJ databases">
        <authorList>
            <person name="Jaros S."/>
            <person name="Januszkiewicz K."/>
            <person name="Wedrychowicz H."/>
        </authorList>
    </citation>
    <scope>NUCLEOTIDE SEQUENCE [LARGE SCALE GENOMIC DNA]</scope>
    <source>
        <strain evidence="3">NVI 5450</strain>
    </source>
</reference>
<keyword evidence="3" id="KW-0378">Hydrolase</keyword>
<name>A0A1L0C6D8_9GAMM</name>
<dbReference type="AlphaFoldDB" id="A0A1L0C6D8"/>
<dbReference type="GO" id="GO:0016787">
    <property type="term" value="F:hydrolase activity"/>
    <property type="evidence" value="ECO:0007669"/>
    <property type="project" value="UniProtKB-KW"/>
</dbReference>
<gene>
    <name evidence="3" type="ORF">NVI5450_4299</name>
</gene>
<dbReference type="PROSITE" id="PS51257">
    <property type="entry name" value="PROKAR_LIPOPROTEIN"/>
    <property type="match status" value="1"/>
</dbReference>
<evidence type="ECO:0000313" key="3">
    <source>
        <dbReference type="EMBL" id="SGZ16357.1"/>
    </source>
</evidence>
<dbReference type="Proteomes" id="UP000183794">
    <property type="component" value="Unassembled WGS sequence"/>
</dbReference>
<evidence type="ECO:0000259" key="2">
    <source>
        <dbReference type="Pfam" id="PF12262"/>
    </source>
</evidence>